<dbReference type="Gene3D" id="3.30.420.10">
    <property type="entry name" value="Ribonuclease H-like superfamily/Ribonuclease H"/>
    <property type="match status" value="1"/>
</dbReference>
<evidence type="ECO:0000313" key="5">
    <source>
        <dbReference type="EMBL" id="MDU9007236.1"/>
    </source>
</evidence>
<sequence>MPTGRLNMRRIRDVLRLKFAHGLSERAIAKSLGLGKGSVGAYLRRARDAGLGWPLPKCLDDDGLELLLFPASPTVPDPNRPVPDWSLIDKELRKRGVTRMLLWQEYREQHPDGFGYTWFCTHFDVWKGRVRPSMRQTHMGGEKVFVDFSGDTIDIVDPDTGEVHAAKLFVAAMGASSYTYAEAVASEGLEDWIGAHTRMFDYFGGVTKAVVPDNLKSAVTKPDRHDPGLNRTYAEMAEHYGTAILPARPYRPKDKAKVEVAVQVSQRWIIARLRNRRFFSLAELNAAIRPLLGDLNTRVMRDYNASRADLFATLDRPNLAPLPMDAYVFARWKRARVAPDYHIEADGCWYSVPFGLIRQLVDLRITQTTVEIFHRGKRVASHARNPGRRSHVTVPDHMPSSHRRYAEWTPARILASAEKLGPSVAAFCQIVMENRPHPEQGFRTCLGVLSLAKSYEADRLDAACRQGVAIKARSVGSIRSILTTGLDQAFLEPEPEELPLQHPNIRGQNYYH</sequence>
<evidence type="ECO:0000313" key="6">
    <source>
        <dbReference type="Proteomes" id="UP001255416"/>
    </source>
</evidence>
<name>A0ABU3VM09_9RHOB</name>
<dbReference type="Gene3D" id="1.10.10.10">
    <property type="entry name" value="Winged helix-like DNA-binding domain superfamily/Winged helix DNA-binding domain"/>
    <property type="match status" value="1"/>
</dbReference>
<dbReference type="InterPro" id="IPR017895">
    <property type="entry name" value="HTH_IS408/IS1162_type"/>
</dbReference>
<feature type="region of interest" description="Disordered" evidence="2">
    <location>
        <begin position="493"/>
        <end position="512"/>
    </location>
</feature>
<dbReference type="InterPro" id="IPR001584">
    <property type="entry name" value="Integrase_cat-core"/>
</dbReference>
<comment type="caution">
    <text evidence="5">The sequence shown here is derived from an EMBL/GenBank/DDBJ whole genome shotgun (WGS) entry which is preliminary data.</text>
</comment>
<accession>A0ABU3VM09</accession>
<evidence type="ECO:0000259" key="3">
    <source>
        <dbReference type="PROSITE" id="PS50532"/>
    </source>
</evidence>
<dbReference type="NCBIfam" id="NF033546">
    <property type="entry name" value="transpos_IS21"/>
    <property type="match status" value="1"/>
</dbReference>
<dbReference type="PROSITE" id="PS50994">
    <property type="entry name" value="INTEGRASE"/>
    <property type="match status" value="1"/>
</dbReference>
<dbReference type="SUPFAM" id="SSF53098">
    <property type="entry name" value="Ribonuclease H-like"/>
    <property type="match status" value="1"/>
</dbReference>
<dbReference type="InterPro" id="IPR012337">
    <property type="entry name" value="RNaseH-like_sf"/>
</dbReference>
<dbReference type="Pfam" id="PF22483">
    <property type="entry name" value="Mu-transpos_C_2"/>
    <property type="match status" value="1"/>
</dbReference>
<feature type="domain" description="Integrase catalytic" evidence="4">
    <location>
        <begin position="128"/>
        <end position="331"/>
    </location>
</feature>
<evidence type="ECO:0000259" key="4">
    <source>
        <dbReference type="PROSITE" id="PS50994"/>
    </source>
</evidence>
<dbReference type="InterPro" id="IPR054353">
    <property type="entry name" value="IstA-like_C"/>
</dbReference>
<dbReference type="PANTHER" id="PTHR35004:SF8">
    <property type="entry name" value="TRANSPOSASE RV3428C-RELATED"/>
    <property type="match status" value="1"/>
</dbReference>
<keyword evidence="6" id="KW-1185">Reference proteome</keyword>
<protein>
    <submittedName>
        <fullName evidence="5">IS21 family transposase</fullName>
    </submittedName>
</protein>
<evidence type="ECO:0000256" key="2">
    <source>
        <dbReference type="SAM" id="MobiDB-lite"/>
    </source>
</evidence>
<dbReference type="EMBL" id="JASMWN010000070">
    <property type="protein sequence ID" value="MDU9007236.1"/>
    <property type="molecule type" value="Genomic_DNA"/>
</dbReference>
<dbReference type="PANTHER" id="PTHR35004">
    <property type="entry name" value="TRANSPOSASE RV3428C-RELATED"/>
    <property type="match status" value="1"/>
</dbReference>
<reference evidence="6" key="1">
    <citation type="submission" date="2023-05" db="EMBL/GenBank/DDBJ databases">
        <title>Sedimentitalea sp. nov. JM2-8.</title>
        <authorList>
            <person name="Huang J."/>
        </authorList>
    </citation>
    <scope>NUCLEOTIDE SEQUENCE [LARGE SCALE GENOMIC DNA]</scope>
    <source>
        <strain evidence="6">KHS03</strain>
    </source>
</reference>
<dbReference type="PROSITE" id="PS50532">
    <property type="entry name" value="HTH_IS408"/>
    <property type="match status" value="1"/>
</dbReference>
<dbReference type="Proteomes" id="UP001255416">
    <property type="component" value="Unassembled WGS sequence"/>
</dbReference>
<evidence type="ECO:0000256" key="1">
    <source>
        <dbReference type="ARBA" id="ARBA00009277"/>
    </source>
</evidence>
<organism evidence="5 6">
    <name type="scientific">Sedimentitalea todarodis</name>
    <dbReference type="NCBI Taxonomy" id="1631240"/>
    <lineage>
        <taxon>Bacteria</taxon>
        <taxon>Pseudomonadati</taxon>
        <taxon>Pseudomonadota</taxon>
        <taxon>Alphaproteobacteria</taxon>
        <taxon>Rhodobacterales</taxon>
        <taxon>Paracoccaceae</taxon>
        <taxon>Sedimentitalea</taxon>
    </lineage>
</organism>
<gene>
    <name evidence="5" type="primary">istA</name>
    <name evidence="5" type="ORF">QO231_25950</name>
</gene>
<feature type="domain" description="HTH IS408-type" evidence="3">
    <location>
        <begin position="11"/>
        <end position="92"/>
    </location>
</feature>
<comment type="similarity">
    <text evidence="1">Belongs to the transposase IS21/IS408/IS1162 family.</text>
</comment>
<dbReference type="RefSeq" id="WP_316783156.1">
    <property type="nucleotide sequence ID" value="NZ_JASMWN010000070.1"/>
</dbReference>
<proteinExistence type="inferred from homology"/>
<dbReference type="InterPro" id="IPR036397">
    <property type="entry name" value="RNaseH_sf"/>
</dbReference>
<dbReference type="InterPro" id="IPR036388">
    <property type="entry name" value="WH-like_DNA-bd_sf"/>
</dbReference>